<organism evidence="13 14">
    <name type="scientific">Pseudoalteromonas aurantia 208</name>
    <dbReference type="NCBI Taxonomy" id="1314867"/>
    <lineage>
        <taxon>Bacteria</taxon>
        <taxon>Pseudomonadati</taxon>
        <taxon>Pseudomonadota</taxon>
        <taxon>Gammaproteobacteria</taxon>
        <taxon>Alteromonadales</taxon>
        <taxon>Pseudoalteromonadaceae</taxon>
        <taxon>Pseudoalteromonas</taxon>
    </lineage>
</organism>
<comment type="caution">
    <text evidence="13">The sequence shown here is derived from an EMBL/GenBank/DDBJ whole genome shotgun (WGS) entry which is preliminary data.</text>
</comment>
<dbReference type="RefSeq" id="WP_192508463.1">
    <property type="nucleotide sequence ID" value="NZ_AQGV01000012.1"/>
</dbReference>
<evidence type="ECO:0000256" key="1">
    <source>
        <dbReference type="ARBA" id="ARBA00001947"/>
    </source>
</evidence>
<keyword evidence="10 12" id="KW-0443">Lipid metabolism</keyword>
<keyword evidence="14" id="KW-1185">Reference proteome</keyword>
<accession>A0ABR9EEA9</accession>
<dbReference type="InterPro" id="IPR004463">
    <property type="entry name" value="UDP-acyl_GlcNac_deAcase"/>
</dbReference>
<sequence>MIKQRTIAEVVKATGVGLHKGEKVTITLRPASENTGVVFRRVDLDPVVDFETTPEAVGDTQLCTCLTNKDGIRLSTTEHLIAAVAALGIDNLVVELDSSEVPIMDGSALPFIYLLQKGGIKEQNVAKRFIRIKEKVRVEDGDKWAEITPYDGFHIDFEIAFDHPAINDSRQRIGLDITAQSFTEEISRARTFGFMKDIEYMHANNLALGGSMDNAVVLDEYKVLNPSGLRYSDEFVKHKILDCVGDMFMAGYNILGKITCYKSGHGLNNKLLREIMASETAWEWATFEEPVSMPAPGMEITTA</sequence>
<comment type="function">
    <text evidence="2 12">Catalyzes the hydrolysis of UDP-3-O-myristoyl-N-acetylglucosamine to form UDP-3-O-myristoylglucosamine and acetate, the committed step in lipid A biosynthesis.</text>
</comment>
<evidence type="ECO:0000256" key="2">
    <source>
        <dbReference type="ARBA" id="ARBA00002923"/>
    </source>
</evidence>
<evidence type="ECO:0000256" key="11">
    <source>
        <dbReference type="ARBA" id="ARBA00024535"/>
    </source>
</evidence>
<name>A0ABR9EEA9_9GAMM</name>
<comment type="similarity">
    <text evidence="12">Belongs to the LpxC family.</text>
</comment>
<dbReference type="Pfam" id="PF03331">
    <property type="entry name" value="LpxC"/>
    <property type="match status" value="1"/>
</dbReference>
<feature type="binding site" evidence="12">
    <location>
        <position position="238"/>
    </location>
    <ligand>
        <name>Zn(2+)</name>
        <dbReference type="ChEBI" id="CHEBI:29105"/>
    </ligand>
</feature>
<dbReference type="SUPFAM" id="SSF54211">
    <property type="entry name" value="Ribosomal protein S5 domain 2-like"/>
    <property type="match status" value="2"/>
</dbReference>
<keyword evidence="8 12" id="KW-0378">Hydrolase</keyword>
<feature type="binding site" evidence="12">
    <location>
        <position position="79"/>
    </location>
    <ligand>
        <name>Zn(2+)</name>
        <dbReference type="ChEBI" id="CHEBI:29105"/>
    </ligand>
</feature>
<keyword evidence="5 12" id="KW-0444">Lipid biosynthesis</keyword>
<dbReference type="EMBL" id="AQGV01000012">
    <property type="protein sequence ID" value="MBE0369314.1"/>
    <property type="molecule type" value="Genomic_DNA"/>
</dbReference>
<evidence type="ECO:0000313" key="13">
    <source>
        <dbReference type="EMBL" id="MBE0369314.1"/>
    </source>
</evidence>
<dbReference type="NCBIfam" id="TIGR00325">
    <property type="entry name" value="lpxC"/>
    <property type="match status" value="1"/>
</dbReference>
<evidence type="ECO:0000256" key="4">
    <source>
        <dbReference type="ARBA" id="ARBA00012745"/>
    </source>
</evidence>
<evidence type="ECO:0000313" key="14">
    <source>
        <dbReference type="Proteomes" id="UP000615755"/>
    </source>
</evidence>
<keyword evidence="9 12" id="KW-0862">Zinc</keyword>
<evidence type="ECO:0000256" key="12">
    <source>
        <dbReference type="HAMAP-Rule" id="MF_00388"/>
    </source>
</evidence>
<evidence type="ECO:0000256" key="10">
    <source>
        <dbReference type="ARBA" id="ARBA00023098"/>
    </source>
</evidence>
<evidence type="ECO:0000256" key="8">
    <source>
        <dbReference type="ARBA" id="ARBA00022801"/>
    </source>
</evidence>
<dbReference type="Proteomes" id="UP000615755">
    <property type="component" value="Unassembled WGS sequence"/>
</dbReference>
<dbReference type="PANTHER" id="PTHR33694:SF1">
    <property type="entry name" value="UDP-3-O-ACYL-N-ACETYLGLUCOSAMINE DEACETYLASE 1, MITOCHONDRIAL-RELATED"/>
    <property type="match status" value="1"/>
</dbReference>
<dbReference type="InterPro" id="IPR020568">
    <property type="entry name" value="Ribosomal_Su5_D2-typ_SF"/>
</dbReference>
<keyword evidence="7 12" id="KW-0479">Metal-binding</keyword>
<comment type="pathway">
    <text evidence="3 12">Glycolipid biosynthesis; lipid IV(A) biosynthesis; lipid IV(A) from (3R)-3-hydroxytetradecanoyl-[acyl-carrier-protein] and UDP-N-acetyl-alpha-D-glucosamine: step 2/6.</text>
</comment>
<protein>
    <recommendedName>
        <fullName evidence="4 12">UDP-3-O-acyl-N-acetylglucosamine deacetylase</fullName>
        <shortName evidence="12">UDP-3-O-acyl-GlcNAc deacetylase</shortName>
        <ecNumber evidence="4 12">3.5.1.108</ecNumber>
    </recommendedName>
    <alternativeName>
        <fullName evidence="12">UDP-3-O-[R-3-hydroxymyristoyl]-N-acetylglucosamine deacetylase</fullName>
    </alternativeName>
</protein>
<dbReference type="Gene3D" id="3.30.1700.10">
    <property type="entry name" value="lpxc deacetylase, domain 2"/>
    <property type="match status" value="1"/>
</dbReference>
<feature type="active site" description="Proton donor" evidence="12">
    <location>
        <position position="265"/>
    </location>
</feature>
<evidence type="ECO:0000256" key="3">
    <source>
        <dbReference type="ARBA" id="ARBA00005002"/>
    </source>
</evidence>
<evidence type="ECO:0000256" key="7">
    <source>
        <dbReference type="ARBA" id="ARBA00022723"/>
    </source>
</evidence>
<dbReference type="Gene3D" id="3.30.230.20">
    <property type="entry name" value="lpxc deacetylase, domain 1"/>
    <property type="match status" value="1"/>
</dbReference>
<gene>
    <name evidence="12 13" type="primary">lpxC</name>
    <name evidence="13" type="ORF">PAUR_a3136</name>
</gene>
<evidence type="ECO:0000256" key="6">
    <source>
        <dbReference type="ARBA" id="ARBA00022556"/>
    </source>
</evidence>
<feature type="binding site" evidence="12">
    <location>
        <position position="242"/>
    </location>
    <ligand>
        <name>Zn(2+)</name>
        <dbReference type="ChEBI" id="CHEBI:29105"/>
    </ligand>
</feature>
<comment type="catalytic activity">
    <reaction evidence="11 12">
        <text>a UDP-3-O-[(3R)-3-hydroxyacyl]-N-acetyl-alpha-D-glucosamine + H2O = a UDP-3-O-[(3R)-3-hydroxyacyl]-alpha-D-glucosamine + acetate</text>
        <dbReference type="Rhea" id="RHEA:67816"/>
        <dbReference type="ChEBI" id="CHEBI:15377"/>
        <dbReference type="ChEBI" id="CHEBI:30089"/>
        <dbReference type="ChEBI" id="CHEBI:137740"/>
        <dbReference type="ChEBI" id="CHEBI:173225"/>
        <dbReference type="EC" id="3.5.1.108"/>
    </reaction>
</comment>
<evidence type="ECO:0000256" key="5">
    <source>
        <dbReference type="ARBA" id="ARBA00022516"/>
    </source>
</evidence>
<dbReference type="HAMAP" id="MF_00388">
    <property type="entry name" value="LpxC"/>
    <property type="match status" value="1"/>
</dbReference>
<keyword evidence="6 12" id="KW-0441">Lipid A biosynthesis</keyword>
<comment type="cofactor">
    <cofactor evidence="1 12">
        <name>Zn(2+)</name>
        <dbReference type="ChEBI" id="CHEBI:29105"/>
    </cofactor>
</comment>
<reference evidence="13 14" key="1">
    <citation type="submission" date="2015-03" db="EMBL/GenBank/DDBJ databases">
        <title>Genome sequence of Pseudoalteromonas aurantia.</title>
        <authorList>
            <person name="Xie B.-B."/>
            <person name="Rong J.-C."/>
            <person name="Qin Q.-L."/>
            <person name="Zhang Y.-Z."/>
        </authorList>
    </citation>
    <scope>NUCLEOTIDE SEQUENCE [LARGE SCALE GENOMIC DNA]</scope>
    <source>
        <strain evidence="13 14">208</strain>
    </source>
</reference>
<dbReference type="EC" id="3.5.1.108" evidence="4 12"/>
<dbReference type="InterPro" id="IPR015870">
    <property type="entry name" value="UDP-acyl_N-AcGlcN_deAcase_N"/>
</dbReference>
<dbReference type="PANTHER" id="PTHR33694">
    <property type="entry name" value="UDP-3-O-ACYL-N-ACETYLGLUCOSAMINE DEACETYLASE 1, MITOCHONDRIAL-RELATED"/>
    <property type="match status" value="1"/>
</dbReference>
<evidence type="ECO:0000256" key="9">
    <source>
        <dbReference type="ARBA" id="ARBA00022833"/>
    </source>
</evidence>
<proteinExistence type="inferred from homology"/>
<dbReference type="InterPro" id="IPR011334">
    <property type="entry name" value="UDP-acyl_GlcNac_deAcase_C"/>
</dbReference>